<dbReference type="AlphaFoldDB" id="A0AAV2CLF3"/>
<organism evidence="2 3">
    <name type="scientific">Linum trigynum</name>
    <dbReference type="NCBI Taxonomy" id="586398"/>
    <lineage>
        <taxon>Eukaryota</taxon>
        <taxon>Viridiplantae</taxon>
        <taxon>Streptophyta</taxon>
        <taxon>Embryophyta</taxon>
        <taxon>Tracheophyta</taxon>
        <taxon>Spermatophyta</taxon>
        <taxon>Magnoliopsida</taxon>
        <taxon>eudicotyledons</taxon>
        <taxon>Gunneridae</taxon>
        <taxon>Pentapetalae</taxon>
        <taxon>rosids</taxon>
        <taxon>fabids</taxon>
        <taxon>Malpighiales</taxon>
        <taxon>Linaceae</taxon>
        <taxon>Linum</taxon>
    </lineage>
</organism>
<keyword evidence="3" id="KW-1185">Reference proteome</keyword>
<keyword evidence="1" id="KW-0732">Signal</keyword>
<feature type="signal peptide" evidence="1">
    <location>
        <begin position="1"/>
        <end position="23"/>
    </location>
</feature>
<dbReference type="EMBL" id="OZ034813">
    <property type="protein sequence ID" value="CAL1357180.1"/>
    <property type="molecule type" value="Genomic_DNA"/>
</dbReference>
<evidence type="ECO:0000256" key="1">
    <source>
        <dbReference type="SAM" id="SignalP"/>
    </source>
</evidence>
<accession>A0AAV2CLF3</accession>
<feature type="chain" id="PRO_5044010535" description="Secreted protein" evidence="1">
    <location>
        <begin position="24"/>
        <end position="114"/>
    </location>
</feature>
<proteinExistence type="predicted"/>
<evidence type="ECO:0008006" key="4">
    <source>
        <dbReference type="Google" id="ProtNLM"/>
    </source>
</evidence>
<protein>
    <recommendedName>
        <fullName evidence="4">Secreted protein</fullName>
    </recommendedName>
</protein>
<gene>
    <name evidence="2" type="ORF">LTRI10_LOCUS4832</name>
</gene>
<dbReference type="Proteomes" id="UP001497516">
    <property type="component" value="Chromosome 1"/>
</dbReference>
<evidence type="ECO:0000313" key="2">
    <source>
        <dbReference type="EMBL" id="CAL1357180.1"/>
    </source>
</evidence>
<reference evidence="2 3" key="1">
    <citation type="submission" date="2024-04" db="EMBL/GenBank/DDBJ databases">
        <authorList>
            <person name="Fracassetti M."/>
        </authorList>
    </citation>
    <scope>NUCLEOTIDE SEQUENCE [LARGE SCALE GENOMIC DNA]</scope>
</reference>
<name>A0AAV2CLF3_9ROSI</name>
<sequence>MCRLLLPTFFLFLLRWFTDDKGGIEPDRCLRIPSLPAISVASLPQAQSHHLLLPDHVWEEDEKPLIDKAVERDDAPPHLCNSCSSFEIIIARLLSVRSSPSDPAPKRRCASSAS</sequence>
<evidence type="ECO:0000313" key="3">
    <source>
        <dbReference type="Proteomes" id="UP001497516"/>
    </source>
</evidence>